<name>A0A9W7ESQ9_9STRA</name>
<dbReference type="Gene3D" id="2.60.200.20">
    <property type="match status" value="1"/>
</dbReference>
<keyword evidence="4" id="KW-1185">Reference proteome</keyword>
<accession>A0A9W7ESQ9</accession>
<dbReference type="Proteomes" id="UP001165085">
    <property type="component" value="Unassembled WGS sequence"/>
</dbReference>
<proteinExistence type="predicted"/>
<dbReference type="EMBL" id="BRXY01000343">
    <property type="protein sequence ID" value="GMH88505.1"/>
    <property type="molecule type" value="Genomic_DNA"/>
</dbReference>
<feature type="region of interest" description="Disordered" evidence="1">
    <location>
        <begin position="1"/>
        <end position="23"/>
    </location>
</feature>
<keyword evidence="2" id="KW-0812">Transmembrane</keyword>
<evidence type="ECO:0000313" key="4">
    <source>
        <dbReference type="Proteomes" id="UP001165085"/>
    </source>
</evidence>
<reference evidence="4" key="1">
    <citation type="journal article" date="2023" name="Commun. Biol.">
        <title>Genome analysis of Parmales, the sister group of diatoms, reveals the evolutionary specialization of diatoms from phago-mixotrophs to photoautotrophs.</title>
        <authorList>
            <person name="Ban H."/>
            <person name="Sato S."/>
            <person name="Yoshikawa S."/>
            <person name="Yamada K."/>
            <person name="Nakamura Y."/>
            <person name="Ichinomiya M."/>
            <person name="Sato N."/>
            <person name="Blanc-Mathieu R."/>
            <person name="Endo H."/>
            <person name="Kuwata A."/>
            <person name="Ogata H."/>
        </authorList>
    </citation>
    <scope>NUCLEOTIDE SEQUENCE [LARGE SCALE GENOMIC DNA]</scope>
    <source>
        <strain evidence="4">NIES 3701</strain>
    </source>
</reference>
<evidence type="ECO:0000256" key="2">
    <source>
        <dbReference type="SAM" id="Phobius"/>
    </source>
</evidence>
<gene>
    <name evidence="3" type="ORF">TrST_g3943</name>
</gene>
<dbReference type="InterPro" id="IPR008984">
    <property type="entry name" value="SMAD_FHA_dom_sf"/>
</dbReference>
<evidence type="ECO:0000313" key="3">
    <source>
        <dbReference type="EMBL" id="GMH88505.1"/>
    </source>
</evidence>
<keyword evidence="2" id="KW-1133">Transmembrane helix</keyword>
<feature type="compositionally biased region" description="Polar residues" evidence="1">
    <location>
        <begin position="167"/>
        <end position="183"/>
    </location>
</feature>
<dbReference type="OrthoDB" id="205380at2759"/>
<dbReference type="AlphaFoldDB" id="A0A9W7ESQ9"/>
<protein>
    <submittedName>
        <fullName evidence="3">Uncharacterized protein</fullName>
    </submittedName>
</protein>
<evidence type="ECO:0000256" key="1">
    <source>
        <dbReference type="SAM" id="MobiDB-lite"/>
    </source>
</evidence>
<feature type="transmembrane region" description="Helical" evidence="2">
    <location>
        <begin position="235"/>
        <end position="256"/>
    </location>
</feature>
<keyword evidence="2" id="KW-0472">Membrane</keyword>
<feature type="region of interest" description="Disordered" evidence="1">
    <location>
        <begin position="152"/>
        <end position="184"/>
    </location>
</feature>
<sequence length="279" mass="30381">MSGDEVSEDHLAEELAKDDAEEDAEVIGKVKKWQLVPVQDRASDQSNTAPKTLIIPTDSYGCRLGRNPFTGVMDALVSRELLEVTVDVPSPDFPNGRVAFRAMRCPNKITLNLETCFKDDMNKWRAKQGDVVSLYGPKYRYKVVFALDQTSTPTPDVSVQSGGGTQSNGPSATSNSEKNNASSDIERNKSMFTSPFGVKVAPQPEAQISRRISSRKSSVQKAIEKVNENNHGVSALHWGFFVVVSGCMIALVIIFARNSEAAGDEDEGAGQIRLLRGSV</sequence>
<feature type="compositionally biased region" description="Basic and acidic residues" evidence="1">
    <location>
        <begin position="8"/>
        <end position="18"/>
    </location>
</feature>
<comment type="caution">
    <text evidence="3">The sequence shown here is derived from an EMBL/GenBank/DDBJ whole genome shotgun (WGS) entry which is preliminary data.</text>
</comment>
<dbReference type="SUPFAM" id="SSF49879">
    <property type="entry name" value="SMAD/FHA domain"/>
    <property type="match status" value="1"/>
</dbReference>
<organism evidence="3 4">
    <name type="scientific">Triparma strigata</name>
    <dbReference type="NCBI Taxonomy" id="1606541"/>
    <lineage>
        <taxon>Eukaryota</taxon>
        <taxon>Sar</taxon>
        <taxon>Stramenopiles</taxon>
        <taxon>Ochrophyta</taxon>
        <taxon>Bolidophyceae</taxon>
        <taxon>Parmales</taxon>
        <taxon>Triparmaceae</taxon>
        <taxon>Triparma</taxon>
    </lineage>
</organism>